<proteinExistence type="predicted"/>
<gene>
    <name evidence="2" type="ORF">SAMN04487950_0538</name>
</gene>
<evidence type="ECO:0000313" key="3">
    <source>
        <dbReference type="Proteomes" id="UP000199607"/>
    </source>
</evidence>
<evidence type="ECO:0000313" key="2">
    <source>
        <dbReference type="EMBL" id="SFK67756.1"/>
    </source>
</evidence>
<dbReference type="STRING" id="553466.SAMN04487950_0538"/>
<dbReference type="RefSeq" id="WP_089865365.1">
    <property type="nucleotide sequence ID" value="NZ_FOTC01000001.1"/>
</dbReference>
<evidence type="ECO:0008006" key="4">
    <source>
        <dbReference type="Google" id="ProtNLM"/>
    </source>
</evidence>
<accession>A0A1I4BIL3</accession>
<protein>
    <recommendedName>
        <fullName evidence="4">Transglutaminase-like superfamily protein</fullName>
    </recommendedName>
</protein>
<dbReference type="Gene3D" id="3.10.620.30">
    <property type="match status" value="1"/>
</dbReference>
<feature type="region of interest" description="Disordered" evidence="1">
    <location>
        <begin position="1"/>
        <end position="21"/>
    </location>
</feature>
<dbReference type="EMBL" id="FOTC01000001">
    <property type="protein sequence ID" value="SFK67756.1"/>
    <property type="molecule type" value="Genomic_DNA"/>
</dbReference>
<sequence length="273" mass="29716">MSEESHHSRTGRGSGRTRRQVLGTLGVTAVTGLAGCLDGGGSDDSTTTPGRISRRYAVDVDEGRAAFHVDIPKSEYVTARDRSRSFTRAANAARESPALERLGRQIARTYSSDADRLLAAQAVVTDIEYARDIESTDQREYIRYPAETIAERMGDCEDLAFLLAGLLSSSALDFRTGFVIPEGHCAVLVDTADVPATLLASDPLTVRFGGREYVYVEAVEAHAPGAWARDYGTRSLLVAYRDGWYPLDTAALADHSIEMLTDRDVGSVVEFFQ</sequence>
<dbReference type="Proteomes" id="UP000199607">
    <property type="component" value="Unassembled WGS sequence"/>
</dbReference>
<name>A0A1I4BIL3_9EURY</name>
<organism evidence="2 3">
    <name type="scientific">Halogranum rubrum</name>
    <dbReference type="NCBI Taxonomy" id="553466"/>
    <lineage>
        <taxon>Archaea</taxon>
        <taxon>Methanobacteriati</taxon>
        <taxon>Methanobacteriota</taxon>
        <taxon>Stenosarchaea group</taxon>
        <taxon>Halobacteria</taxon>
        <taxon>Halobacteriales</taxon>
        <taxon>Haloferacaceae</taxon>
    </lineage>
</organism>
<reference evidence="3" key="1">
    <citation type="submission" date="2016-10" db="EMBL/GenBank/DDBJ databases">
        <authorList>
            <person name="Varghese N."/>
            <person name="Submissions S."/>
        </authorList>
    </citation>
    <scope>NUCLEOTIDE SEQUENCE [LARGE SCALE GENOMIC DNA]</scope>
    <source>
        <strain evidence="3">CGMCC 1.7738</strain>
    </source>
</reference>
<dbReference type="AlphaFoldDB" id="A0A1I4BIL3"/>
<keyword evidence="3" id="KW-1185">Reference proteome</keyword>
<evidence type="ECO:0000256" key="1">
    <source>
        <dbReference type="SAM" id="MobiDB-lite"/>
    </source>
</evidence>